<evidence type="ECO:0000259" key="5">
    <source>
        <dbReference type="PROSITE" id="PS50931"/>
    </source>
</evidence>
<protein>
    <submittedName>
        <fullName evidence="6">LysR family transcriptional regulator</fullName>
    </submittedName>
</protein>
<evidence type="ECO:0000313" key="6">
    <source>
        <dbReference type="EMBL" id="MBC5716788.1"/>
    </source>
</evidence>
<keyword evidence="2" id="KW-0805">Transcription regulation</keyword>
<dbReference type="Gene3D" id="1.10.10.10">
    <property type="entry name" value="Winged helix-like DNA-binding domain superfamily/Winged helix DNA-binding domain"/>
    <property type="match status" value="1"/>
</dbReference>
<dbReference type="PROSITE" id="PS50931">
    <property type="entry name" value="HTH_LYSR"/>
    <property type="match status" value="1"/>
</dbReference>
<dbReference type="GO" id="GO:0032993">
    <property type="term" value="C:protein-DNA complex"/>
    <property type="evidence" value="ECO:0007669"/>
    <property type="project" value="TreeGrafter"/>
</dbReference>
<organism evidence="6 7">
    <name type="scientific">Flintibacter faecis</name>
    <dbReference type="NCBI Taxonomy" id="2763047"/>
    <lineage>
        <taxon>Bacteria</taxon>
        <taxon>Bacillati</taxon>
        <taxon>Bacillota</taxon>
        <taxon>Clostridia</taxon>
        <taxon>Eubacteriales</taxon>
        <taxon>Flintibacter</taxon>
    </lineage>
</organism>
<dbReference type="InterPro" id="IPR036390">
    <property type="entry name" value="WH_DNA-bd_sf"/>
</dbReference>
<dbReference type="FunFam" id="1.10.10.10:FF:000001">
    <property type="entry name" value="LysR family transcriptional regulator"/>
    <property type="match status" value="1"/>
</dbReference>
<feature type="domain" description="HTH lysR-type" evidence="5">
    <location>
        <begin position="1"/>
        <end position="58"/>
    </location>
</feature>
<dbReference type="InterPro" id="IPR000847">
    <property type="entry name" value="LysR_HTH_N"/>
</dbReference>
<keyword evidence="3" id="KW-0238">DNA-binding</keyword>
<dbReference type="InterPro" id="IPR005119">
    <property type="entry name" value="LysR_subst-bd"/>
</dbReference>
<dbReference type="InterPro" id="IPR036388">
    <property type="entry name" value="WH-like_DNA-bd_sf"/>
</dbReference>
<dbReference type="GO" id="GO:0003677">
    <property type="term" value="F:DNA binding"/>
    <property type="evidence" value="ECO:0007669"/>
    <property type="project" value="UniProtKB-KW"/>
</dbReference>
<dbReference type="PRINTS" id="PR00039">
    <property type="entry name" value="HTHLYSR"/>
</dbReference>
<proteinExistence type="inferred from homology"/>
<evidence type="ECO:0000313" key="7">
    <source>
        <dbReference type="Proteomes" id="UP000602260"/>
    </source>
</evidence>
<evidence type="ECO:0000256" key="4">
    <source>
        <dbReference type="ARBA" id="ARBA00023163"/>
    </source>
</evidence>
<keyword evidence="4" id="KW-0804">Transcription</keyword>
<name>A0A8J6IZ10_9FIRM</name>
<gene>
    <name evidence="6" type="ORF">H8S55_05545</name>
</gene>
<evidence type="ECO:0000256" key="2">
    <source>
        <dbReference type="ARBA" id="ARBA00023015"/>
    </source>
</evidence>
<comment type="caution">
    <text evidence="6">The sequence shown here is derived from an EMBL/GenBank/DDBJ whole genome shotgun (WGS) entry which is preliminary data.</text>
</comment>
<comment type="similarity">
    <text evidence="1">Belongs to the LysR transcriptional regulatory family.</text>
</comment>
<evidence type="ECO:0000256" key="3">
    <source>
        <dbReference type="ARBA" id="ARBA00023125"/>
    </source>
</evidence>
<sequence>MDLRQLEIFTTACEKGSLSSAAACLNTSQPNVSKNIRALEEELGRPLLVRSGKGVRPTAYGRAVMEYAVIMRKAAEKIASLAVPEGENSLRLSAYPSRMIPRLMVEFYRAWGEDVHVEYRQGGVEEIVDHVHQGISELGVVFVAQKRLEVFQNIINYRRLCFLPRGTKRLCLYVGPEHPLYRAEQMDISQVPGLKLIRGVRDFFSVEHHLETVSVGAVDAQELSHWVYTNSDHLASSMLQYTDVCCLGVMDICTPYGSPEIHRVPIQGADGLMQAGYVCDPEVPLSPQAKWIMERIDRALDGSGNP</sequence>
<accession>A0A8J6IZ10</accession>
<dbReference type="Gene3D" id="3.40.190.290">
    <property type="match status" value="1"/>
</dbReference>
<dbReference type="SUPFAM" id="SSF53850">
    <property type="entry name" value="Periplasmic binding protein-like II"/>
    <property type="match status" value="1"/>
</dbReference>
<dbReference type="GO" id="GO:0003700">
    <property type="term" value="F:DNA-binding transcription factor activity"/>
    <property type="evidence" value="ECO:0007669"/>
    <property type="project" value="InterPro"/>
</dbReference>
<dbReference type="SUPFAM" id="SSF46785">
    <property type="entry name" value="Winged helix' DNA-binding domain"/>
    <property type="match status" value="1"/>
</dbReference>
<dbReference type="RefSeq" id="WP_186878137.1">
    <property type="nucleotide sequence ID" value="NZ_JACOPN010000003.1"/>
</dbReference>
<dbReference type="Pfam" id="PF00126">
    <property type="entry name" value="HTH_1"/>
    <property type="match status" value="1"/>
</dbReference>
<dbReference type="EMBL" id="JACOPN010000003">
    <property type="protein sequence ID" value="MBC5716788.1"/>
    <property type="molecule type" value="Genomic_DNA"/>
</dbReference>
<dbReference type="AlphaFoldDB" id="A0A8J6IZ10"/>
<dbReference type="PANTHER" id="PTHR30346:SF0">
    <property type="entry name" value="HCA OPERON TRANSCRIPTIONAL ACTIVATOR HCAR"/>
    <property type="match status" value="1"/>
</dbReference>
<dbReference type="Pfam" id="PF03466">
    <property type="entry name" value="LysR_substrate"/>
    <property type="match status" value="1"/>
</dbReference>
<dbReference type="Proteomes" id="UP000602260">
    <property type="component" value="Unassembled WGS sequence"/>
</dbReference>
<reference evidence="6" key="1">
    <citation type="submission" date="2020-08" db="EMBL/GenBank/DDBJ databases">
        <title>Genome public.</title>
        <authorList>
            <person name="Liu C."/>
            <person name="Sun Q."/>
        </authorList>
    </citation>
    <scope>NUCLEOTIDE SEQUENCE</scope>
    <source>
        <strain evidence="6">BX5</strain>
    </source>
</reference>
<evidence type="ECO:0000256" key="1">
    <source>
        <dbReference type="ARBA" id="ARBA00009437"/>
    </source>
</evidence>
<dbReference type="PANTHER" id="PTHR30346">
    <property type="entry name" value="TRANSCRIPTIONAL DUAL REGULATOR HCAR-RELATED"/>
    <property type="match status" value="1"/>
</dbReference>
<keyword evidence="7" id="KW-1185">Reference proteome</keyword>